<feature type="domain" description="G" evidence="1">
    <location>
        <begin position="25"/>
        <end position="152"/>
    </location>
</feature>
<name>A0A0D0A2J8_9AGAM</name>
<keyword evidence="3" id="KW-1185">Reference proteome</keyword>
<dbReference type="InterPro" id="IPR027417">
    <property type="entry name" value="P-loop_NTPase"/>
</dbReference>
<accession>A0A0D0A2J8</accession>
<gene>
    <name evidence="2" type="ORF">CY34DRAFT_11227</name>
</gene>
<dbReference type="CDD" id="cd00882">
    <property type="entry name" value="Ras_like_GTPase"/>
    <property type="match status" value="2"/>
</dbReference>
<dbReference type="HOGENOM" id="CLU_032838_0_0_1"/>
<sequence>MENSGPSRLPSSSFGGAPRRTDTCNVVIVGEAGAGKSSLVNLIAGTNTAVVSSDAGGCTSTTNMHEIWIQNETLKLLLNWMAGLDEDPRGTVPDKKARKMLKELVQTMMKEDDVHLVIYCVRGERVIRTLRRNYKFIHSQVKGKVPIVLVITSLESYEPDMEEWWRLNENAISKLGMIFAGHACVTTGMITHSKVTQRGRNQSYDAVCKLIERCRLSKPRNVIIFGQIGAGKSSLVNLIAGENVAKTSSTLECQKYSVEFDSESYNVFDTVGLGEPQFGTPRDFDAVKNAYALIQNLERQGGIDLLVFCMRAGQLNTTFQNNYRLFYEFLCDKKVPVVVVITHLENEGGDIDLWWTKNKDIFREREVHVAGHACITAIKGNDPHLYGQSRTAICSVVREFTADGQKEAWKGGDNTLVSLLRQLKGLLVKHNSKNDMASRLIKRCGLSSNVAKQVAGMIKNGALERAI</sequence>
<dbReference type="Pfam" id="PF01926">
    <property type="entry name" value="MMR_HSR1"/>
    <property type="match status" value="2"/>
</dbReference>
<dbReference type="PANTHER" id="PTHR42714">
    <property type="entry name" value="TRNA MODIFICATION GTPASE GTPBP3"/>
    <property type="match status" value="1"/>
</dbReference>
<dbReference type="GO" id="GO:0005525">
    <property type="term" value="F:GTP binding"/>
    <property type="evidence" value="ECO:0007669"/>
    <property type="project" value="InterPro"/>
</dbReference>
<dbReference type="GO" id="GO:0005737">
    <property type="term" value="C:cytoplasm"/>
    <property type="evidence" value="ECO:0007669"/>
    <property type="project" value="TreeGrafter"/>
</dbReference>
<evidence type="ECO:0000313" key="3">
    <source>
        <dbReference type="Proteomes" id="UP000054485"/>
    </source>
</evidence>
<dbReference type="Gene3D" id="3.40.50.300">
    <property type="entry name" value="P-loop containing nucleotide triphosphate hydrolases"/>
    <property type="match status" value="2"/>
</dbReference>
<dbReference type="OrthoDB" id="8954335at2759"/>
<dbReference type="Proteomes" id="UP000054485">
    <property type="component" value="Unassembled WGS sequence"/>
</dbReference>
<reference evidence="2 3" key="1">
    <citation type="submission" date="2014-04" db="EMBL/GenBank/DDBJ databases">
        <authorList>
            <consortium name="DOE Joint Genome Institute"/>
            <person name="Kuo A."/>
            <person name="Ruytinx J."/>
            <person name="Rineau F."/>
            <person name="Colpaert J."/>
            <person name="Kohler A."/>
            <person name="Nagy L.G."/>
            <person name="Floudas D."/>
            <person name="Copeland A."/>
            <person name="Barry K.W."/>
            <person name="Cichocki N."/>
            <person name="Veneault-Fourrey C."/>
            <person name="LaButti K."/>
            <person name="Lindquist E.A."/>
            <person name="Lipzen A."/>
            <person name="Lundell T."/>
            <person name="Morin E."/>
            <person name="Murat C."/>
            <person name="Sun H."/>
            <person name="Tunlid A."/>
            <person name="Henrissat B."/>
            <person name="Grigoriev I.V."/>
            <person name="Hibbett D.S."/>
            <person name="Martin F."/>
            <person name="Nordberg H.P."/>
            <person name="Cantor M.N."/>
            <person name="Hua S.X."/>
        </authorList>
    </citation>
    <scope>NUCLEOTIDE SEQUENCE [LARGE SCALE GENOMIC DNA]</scope>
    <source>
        <strain evidence="2 3">UH-Slu-Lm8-n1</strain>
    </source>
</reference>
<dbReference type="PANTHER" id="PTHR42714:SF2">
    <property type="entry name" value="TRNA MODIFICATION GTPASE GTPBP3, MITOCHONDRIAL"/>
    <property type="match status" value="1"/>
</dbReference>
<dbReference type="InterPro" id="IPR006073">
    <property type="entry name" value="GTP-bd"/>
</dbReference>
<evidence type="ECO:0000313" key="2">
    <source>
        <dbReference type="EMBL" id="KIK44220.1"/>
    </source>
</evidence>
<organism evidence="2 3">
    <name type="scientific">Suillus luteus UH-Slu-Lm8-n1</name>
    <dbReference type="NCBI Taxonomy" id="930992"/>
    <lineage>
        <taxon>Eukaryota</taxon>
        <taxon>Fungi</taxon>
        <taxon>Dikarya</taxon>
        <taxon>Basidiomycota</taxon>
        <taxon>Agaricomycotina</taxon>
        <taxon>Agaricomycetes</taxon>
        <taxon>Agaricomycetidae</taxon>
        <taxon>Boletales</taxon>
        <taxon>Suillineae</taxon>
        <taxon>Suillaceae</taxon>
        <taxon>Suillus</taxon>
    </lineage>
</organism>
<dbReference type="GO" id="GO:0002098">
    <property type="term" value="P:tRNA wobble uridine modification"/>
    <property type="evidence" value="ECO:0007669"/>
    <property type="project" value="TreeGrafter"/>
</dbReference>
<protein>
    <recommendedName>
        <fullName evidence="1">G domain-containing protein</fullName>
    </recommendedName>
</protein>
<dbReference type="STRING" id="930992.A0A0D0A2J8"/>
<dbReference type="GO" id="GO:0030488">
    <property type="term" value="P:tRNA methylation"/>
    <property type="evidence" value="ECO:0007669"/>
    <property type="project" value="TreeGrafter"/>
</dbReference>
<proteinExistence type="predicted"/>
<dbReference type="InParanoid" id="A0A0D0A2J8"/>
<dbReference type="EMBL" id="KN835195">
    <property type="protein sequence ID" value="KIK44220.1"/>
    <property type="molecule type" value="Genomic_DNA"/>
</dbReference>
<reference evidence="3" key="2">
    <citation type="submission" date="2015-01" db="EMBL/GenBank/DDBJ databases">
        <title>Evolutionary Origins and Diversification of the Mycorrhizal Mutualists.</title>
        <authorList>
            <consortium name="DOE Joint Genome Institute"/>
            <consortium name="Mycorrhizal Genomics Consortium"/>
            <person name="Kohler A."/>
            <person name="Kuo A."/>
            <person name="Nagy L.G."/>
            <person name="Floudas D."/>
            <person name="Copeland A."/>
            <person name="Barry K.W."/>
            <person name="Cichocki N."/>
            <person name="Veneault-Fourrey C."/>
            <person name="LaButti K."/>
            <person name="Lindquist E.A."/>
            <person name="Lipzen A."/>
            <person name="Lundell T."/>
            <person name="Morin E."/>
            <person name="Murat C."/>
            <person name="Riley R."/>
            <person name="Ohm R."/>
            <person name="Sun H."/>
            <person name="Tunlid A."/>
            <person name="Henrissat B."/>
            <person name="Grigoriev I.V."/>
            <person name="Hibbett D.S."/>
            <person name="Martin F."/>
        </authorList>
    </citation>
    <scope>NUCLEOTIDE SEQUENCE [LARGE SCALE GENOMIC DNA]</scope>
    <source>
        <strain evidence="3">UH-Slu-Lm8-n1</strain>
    </source>
</reference>
<evidence type="ECO:0000259" key="1">
    <source>
        <dbReference type="Pfam" id="PF01926"/>
    </source>
</evidence>
<feature type="domain" description="G" evidence="1">
    <location>
        <begin position="222"/>
        <end position="342"/>
    </location>
</feature>
<dbReference type="AlphaFoldDB" id="A0A0D0A2J8"/>
<dbReference type="SUPFAM" id="SSF52540">
    <property type="entry name" value="P-loop containing nucleoside triphosphate hydrolases"/>
    <property type="match status" value="2"/>
</dbReference>